<dbReference type="GO" id="GO:0003924">
    <property type="term" value="F:GTPase activity"/>
    <property type="evidence" value="ECO:0007669"/>
    <property type="project" value="UniProtKB-UniRule"/>
</dbReference>
<dbReference type="FunFam" id="3.40.50.300:FF:000695">
    <property type="entry name" value="Flagellar biosynthesis regulator FlhF"/>
    <property type="match status" value="1"/>
</dbReference>
<evidence type="ECO:0000256" key="7">
    <source>
        <dbReference type="ARBA" id="ARBA00022795"/>
    </source>
</evidence>
<comment type="subcellular location">
    <subcellularLocation>
        <location evidence="1">Cell membrane</location>
        <topology evidence="1">Peripheral membrane protein</topology>
        <orientation evidence="1">Cytoplasmic side</orientation>
    </subcellularLocation>
</comment>
<dbReference type="PANTHER" id="PTHR43134:SF3">
    <property type="entry name" value="FLAGELLAR BIOSYNTHESIS PROTEIN FLHF"/>
    <property type="match status" value="1"/>
</dbReference>
<evidence type="ECO:0000313" key="16">
    <source>
        <dbReference type="EMBL" id="AHF01564.1"/>
    </source>
</evidence>
<keyword evidence="7" id="KW-1005">Bacterial flagellum biogenesis</keyword>
<keyword evidence="6" id="KW-0547">Nucleotide-binding</keyword>
<feature type="domain" description="AAA+ ATPase" evidence="14">
    <location>
        <begin position="159"/>
        <end position="289"/>
    </location>
</feature>
<keyword evidence="16" id="KW-0282">Flagellum</keyword>
<feature type="domain" description="SRP54-type proteins GTP-binding" evidence="15">
    <location>
        <begin position="160"/>
        <end position="352"/>
    </location>
</feature>
<keyword evidence="8" id="KW-0653">Protein transport</keyword>
<dbReference type="Gene3D" id="3.40.50.300">
    <property type="entry name" value="P-loop containing nucleotide triphosphate hydrolases"/>
    <property type="match status" value="1"/>
</dbReference>
<dbReference type="GO" id="GO:0005047">
    <property type="term" value="F:signal recognition particle binding"/>
    <property type="evidence" value="ECO:0007669"/>
    <property type="project" value="TreeGrafter"/>
</dbReference>
<keyword evidence="4" id="KW-0813">Transport</keyword>
<keyword evidence="11" id="KW-1006">Bacterial flagellum protein export</keyword>
<dbReference type="InterPro" id="IPR003593">
    <property type="entry name" value="AAA+_ATPase"/>
</dbReference>
<dbReference type="SMART" id="SM00962">
    <property type="entry name" value="SRP54"/>
    <property type="match status" value="1"/>
</dbReference>
<dbReference type="NCBIfam" id="TIGR03499">
    <property type="entry name" value="FlhF"/>
    <property type="match status" value="1"/>
</dbReference>
<reference evidence="16 17" key="1">
    <citation type="submission" date="2013-12" db="EMBL/GenBank/DDBJ databases">
        <authorList>
            <consortium name="DOE Joint Genome Institute"/>
            <person name="Kappler U."/>
            <person name="Huntemann M."/>
            <person name="Han J."/>
            <person name="Chen A."/>
            <person name="Kyrpides N."/>
            <person name="Mavromatis K."/>
            <person name="Markowitz V."/>
            <person name="Palaniappan K."/>
            <person name="Ivanova N."/>
            <person name="Schaumberg A."/>
            <person name="Pati A."/>
            <person name="Liolios K."/>
            <person name="Nordberg H.P."/>
            <person name="Cantor M.N."/>
            <person name="Hua S.X."/>
            <person name="Woyke T."/>
        </authorList>
    </citation>
    <scope>NUCLEOTIDE SEQUENCE [LARGE SCALE GENOMIC DNA]</scope>
    <source>
        <strain evidence="17">AL2</strain>
    </source>
</reference>
<evidence type="ECO:0000256" key="6">
    <source>
        <dbReference type="ARBA" id="ARBA00022741"/>
    </source>
</evidence>
<dbReference type="InterPro" id="IPR020006">
    <property type="entry name" value="FlhF"/>
</dbReference>
<dbReference type="KEGG" id="tao:THIAE_07145"/>
<dbReference type="Proteomes" id="UP000005380">
    <property type="component" value="Chromosome"/>
</dbReference>
<dbReference type="eggNOG" id="COG1419">
    <property type="taxonomic scope" value="Bacteria"/>
</dbReference>
<dbReference type="GO" id="GO:0005525">
    <property type="term" value="F:GTP binding"/>
    <property type="evidence" value="ECO:0007669"/>
    <property type="project" value="UniProtKB-UniRule"/>
</dbReference>
<keyword evidence="16" id="KW-0966">Cell projection</keyword>
<dbReference type="Gene3D" id="1.20.120.1380">
    <property type="entry name" value="Flagellar FlhF biosynthesis protein, N domain"/>
    <property type="match status" value="1"/>
</dbReference>
<evidence type="ECO:0000256" key="12">
    <source>
        <dbReference type="ARBA" id="ARBA00025337"/>
    </source>
</evidence>
<dbReference type="GO" id="GO:0044781">
    <property type="term" value="P:bacterial-type flagellum organization"/>
    <property type="evidence" value="ECO:0007669"/>
    <property type="project" value="UniProtKB-UniRule"/>
</dbReference>
<evidence type="ECO:0000256" key="11">
    <source>
        <dbReference type="ARBA" id="ARBA00023225"/>
    </source>
</evidence>
<dbReference type="Pfam" id="PF00448">
    <property type="entry name" value="SRP54"/>
    <property type="match status" value="1"/>
</dbReference>
<dbReference type="EMBL" id="CP007030">
    <property type="protein sequence ID" value="AHF01564.1"/>
    <property type="molecule type" value="Genomic_DNA"/>
</dbReference>
<organism evidence="16 17">
    <name type="scientific">Thiomicrospira aerophila AL3</name>
    <dbReference type="NCBI Taxonomy" id="717772"/>
    <lineage>
        <taxon>Bacteria</taxon>
        <taxon>Pseudomonadati</taxon>
        <taxon>Pseudomonadota</taxon>
        <taxon>Gammaproteobacteria</taxon>
        <taxon>Thiotrichales</taxon>
        <taxon>Piscirickettsiaceae</taxon>
        <taxon>Thiomicrospira</taxon>
    </lineage>
</organism>
<evidence type="ECO:0000259" key="14">
    <source>
        <dbReference type="SMART" id="SM00382"/>
    </source>
</evidence>
<dbReference type="CDD" id="cd17873">
    <property type="entry name" value="FlhF"/>
    <property type="match status" value="1"/>
</dbReference>
<evidence type="ECO:0000256" key="5">
    <source>
        <dbReference type="ARBA" id="ARBA00022475"/>
    </source>
</evidence>
<proteinExistence type="inferred from homology"/>
<comment type="similarity">
    <text evidence="2">Belongs to the GTP-binding SRP family.</text>
</comment>
<sequence length="380" mass="41725">MKVKRFSADTMRQAMAQVRQELGDDAVIISSRQLDRGVEVVVSLDARPTTSLSAESSAFLRPELVSMSHQQDLDRMAQDIQALKSLVEQQLSSLAWGQVAQAKPAKMRLIKRLMAIGLSVELCQKLVADCDQDEDQAWSFLMQDIESMLPIMQQDVIEQGGIIALVGPTGVGKTTSIAKIASRFVLRYGASHLALITTDCYKIGAQEQLKTFADLIGVPVYIANTQVELNVLLDTLTSKRLILIDTAGMSQRDLHLSRQLTAGQSPQRPLRNLLVLSAATQLNVMRDIVHSFGQVTLHGCILTKLDEALQLGHAMNVLIDSGLPLAYTSVGQRVPEDLQRLSAHELVDRAMLLGQQNLAQNTTDYDQLLKMGWAKEVSGA</sequence>
<keyword evidence="16" id="KW-0969">Cilium</keyword>
<dbReference type="InParanoid" id="W0DX55"/>
<evidence type="ECO:0000313" key="17">
    <source>
        <dbReference type="Proteomes" id="UP000005380"/>
    </source>
</evidence>
<keyword evidence="5" id="KW-1003">Cell membrane</keyword>
<dbReference type="SUPFAM" id="SSF52540">
    <property type="entry name" value="P-loop containing nucleoside triphosphate hydrolases"/>
    <property type="match status" value="1"/>
</dbReference>
<evidence type="ECO:0000256" key="8">
    <source>
        <dbReference type="ARBA" id="ARBA00022927"/>
    </source>
</evidence>
<evidence type="ECO:0000256" key="1">
    <source>
        <dbReference type="ARBA" id="ARBA00004413"/>
    </source>
</evidence>
<keyword evidence="10" id="KW-0472">Membrane</keyword>
<evidence type="ECO:0000256" key="9">
    <source>
        <dbReference type="ARBA" id="ARBA00023134"/>
    </source>
</evidence>
<evidence type="ECO:0000256" key="4">
    <source>
        <dbReference type="ARBA" id="ARBA00022448"/>
    </source>
</evidence>
<comment type="function">
    <text evidence="12">Necessary for flagellar biosynthesis. May be involved in translocation of the flagellum.</text>
</comment>
<dbReference type="GO" id="GO:0015031">
    <property type="term" value="P:protein transport"/>
    <property type="evidence" value="ECO:0007669"/>
    <property type="project" value="UniProtKB-KW"/>
</dbReference>
<evidence type="ECO:0000259" key="15">
    <source>
        <dbReference type="SMART" id="SM00962"/>
    </source>
</evidence>
<evidence type="ECO:0000256" key="2">
    <source>
        <dbReference type="ARBA" id="ARBA00008531"/>
    </source>
</evidence>
<dbReference type="InterPro" id="IPR027417">
    <property type="entry name" value="P-loop_NTPase"/>
</dbReference>
<dbReference type="InterPro" id="IPR047040">
    <property type="entry name" value="FlhF__GTPase_dom"/>
</dbReference>
<keyword evidence="9" id="KW-0342">GTP-binding</keyword>
<dbReference type="RefSeq" id="WP_006461105.1">
    <property type="nucleotide sequence ID" value="NZ_CP007030.1"/>
</dbReference>
<evidence type="ECO:0000256" key="10">
    <source>
        <dbReference type="ARBA" id="ARBA00023136"/>
    </source>
</evidence>
<name>W0DX55_9GAMM</name>
<protein>
    <recommendedName>
        <fullName evidence="3 13">Flagellar biosynthesis protein FlhF</fullName>
    </recommendedName>
</protein>
<dbReference type="STRING" id="717772.THIAE_07145"/>
<evidence type="ECO:0000256" key="3">
    <source>
        <dbReference type="ARBA" id="ARBA00014919"/>
    </source>
</evidence>
<keyword evidence="17" id="KW-1185">Reference proteome</keyword>
<evidence type="ECO:0000256" key="13">
    <source>
        <dbReference type="NCBIfam" id="TIGR03499"/>
    </source>
</evidence>
<dbReference type="AlphaFoldDB" id="W0DX55"/>
<dbReference type="OrthoDB" id="9778554at2"/>
<dbReference type="GO" id="GO:0005886">
    <property type="term" value="C:plasma membrane"/>
    <property type="evidence" value="ECO:0007669"/>
    <property type="project" value="UniProtKB-SubCell"/>
</dbReference>
<dbReference type="HOGENOM" id="CLU_009301_11_5_6"/>
<dbReference type="InterPro" id="IPR000897">
    <property type="entry name" value="SRP54_GTPase_dom"/>
</dbReference>
<gene>
    <name evidence="16" type="ORF">THIAE_07145</name>
</gene>
<accession>W0DX55</accession>
<dbReference type="PANTHER" id="PTHR43134">
    <property type="entry name" value="SIGNAL RECOGNITION PARTICLE RECEPTOR SUBUNIT ALPHA"/>
    <property type="match status" value="1"/>
</dbReference>
<dbReference type="GO" id="GO:0006614">
    <property type="term" value="P:SRP-dependent cotranslational protein targeting to membrane"/>
    <property type="evidence" value="ECO:0007669"/>
    <property type="project" value="UniProtKB-UniRule"/>
</dbReference>
<dbReference type="SMART" id="SM00382">
    <property type="entry name" value="AAA"/>
    <property type="match status" value="1"/>
</dbReference>